<sequence>MLACKGLIVQLCYRGDAPDG</sequence>
<evidence type="ECO:0000313" key="2">
    <source>
        <dbReference type="Proteomes" id="UP000593573"/>
    </source>
</evidence>
<accession>A0A7J8UVB6</accession>
<gene>
    <name evidence="1" type="ORF">Goklo_021433</name>
</gene>
<proteinExistence type="predicted"/>
<dbReference type="AlphaFoldDB" id="A0A7J8UVB6"/>
<comment type="caution">
    <text evidence="1">The sequence shown here is derived from an EMBL/GenBank/DDBJ whole genome shotgun (WGS) entry which is preliminary data.</text>
</comment>
<protein>
    <submittedName>
        <fullName evidence="1">Uncharacterized protein</fullName>
    </submittedName>
</protein>
<name>A0A7J8UVB6_9ROSI</name>
<evidence type="ECO:0000313" key="1">
    <source>
        <dbReference type="EMBL" id="MBA0654427.1"/>
    </source>
</evidence>
<dbReference type="Proteomes" id="UP000593573">
    <property type="component" value="Unassembled WGS sequence"/>
</dbReference>
<organism evidence="1 2">
    <name type="scientific">Gossypium klotzschianum</name>
    <dbReference type="NCBI Taxonomy" id="34286"/>
    <lineage>
        <taxon>Eukaryota</taxon>
        <taxon>Viridiplantae</taxon>
        <taxon>Streptophyta</taxon>
        <taxon>Embryophyta</taxon>
        <taxon>Tracheophyta</taxon>
        <taxon>Spermatophyta</taxon>
        <taxon>Magnoliopsida</taxon>
        <taxon>eudicotyledons</taxon>
        <taxon>Gunneridae</taxon>
        <taxon>Pentapetalae</taxon>
        <taxon>rosids</taxon>
        <taxon>malvids</taxon>
        <taxon>Malvales</taxon>
        <taxon>Malvaceae</taxon>
        <taxon>Malvoideae</taxon>
        <taxon>Gossypium</taxon>
    </lineage>
</organism>
<reference evidence="1 2" key="1">
    <citation type="journal article" date="2019" name="Genome Biol. Evol.">
        <title>Insights into the evolution of the New World diploid cottons (Gossypium, subgenus Houzingenia) based on genome sequencing.</title>
        <authorList>
            <person name="Grover C.E."/>
            <person name="Arick M.A. 2nd"/>
            <person name="Thrash A."/>
            <person name="Conover J.L."/>
            <person name="Sanders W.S."/>
            <person name="Peterson D.G."/>
            <person name="Frelichowski J.E."/>
            <person name="Scheffler J.A."/>
            <person name="Scheffler B.E."/>
            <person name="Wendel J.F."/>
        </authorList>
    </citation>
    <scope>NUCLEOTIDE SEQUENCE [LARGE SCALE GENOMIC DNA]</scope>
    <source>
        <strain evidence="1">57</strain>
        <tissue evidence="1">Leaf</tissue>
    </source>
</reference>
<keyword evidence="2" id="KW-1185">Reference proteome</keyword>
<dbReference type="EMBL" id="JABFAB010000007">
    <property type="protein sequence ID" value="MBA0654427.1"/>
    <property type="molecule type" value="Genomic_DNA"/>
</dbReference>